<feature type="coiled-coil region" evidence="1">
    <location>
        <begin position="1"/>
        <end position="86"/>
    </location>
</feature>
<dbReference type="EMBL" id="BGPR01000285">
    <property type="protein sequence ID" value="GBM10398.1"/>
    <property type="molecule type" value="Genomic_DNA"/>
</dbReference>
<dbReference type="Gene3D" id="4.10.60.10">
    <property type="entry name" value="Zinc finger, CCHC-type"/>
    <property type="match status" value="1"/>
</dbReference>
<name>A0A4Y2D376_ARAVE</name>
<sequence length="389" mass="44493">MKEMKKGQEEMKKELEMGQEEMQNLIRAEKAEMRAQFESQVEEMKEHVNRSIGKVEEDVQSVKTEVDEVQEKISILQQRISDLEIRPNNILASPELMYPRPMVKSLTFDGQTSWTVFKMQFDVVSATNGWTGPVKASQLVASLRGSAAEVLQGILSDKLTDLTTIENALESRFGDSHLTQFYRTDLKTRRQKSRESLQVLAADVERLMNMTYAECPLDVRESLAVQFFVDAIRDEDTQLSTRLIGFTDLKSVLAYSMKYEASKIASKISMHASPIRIEDNAGKRKDEKLESLLGALEKLLDRLAAGKKNAPRRNPNVTCWKYYKKGHVHRECRSDNASRRNSNATCWKCNKKGRLQNECQQITSINHHKETRHGKDKALSRRSFAANMI</sequence>
<organism evidence="3 4">
    <name type="scientific">Araneus ventricosus</name>
    <name type="common">Orbweaver spider</name>
    <name type="synonym">Epeira ventricosa</name>
    <dbReference type="NCBI Taxonomy" id="182803"/>
    <lineage>
        <taxon>Eukaryota</taxon>
        <taxon>Metazoa</taxon>
        <taxon>Ecdysozoa</taxon>
        <taxon>Arthropoda</taxon>
        <taxon>Chelicerata</taxon>
        <taxon>Arachnida</taxon>
        <taxon>Araneae</taxon>
        <taxon>Araneomorphae</taxon>
        <taxon>Entelegynae</taxon>
        <taxon>Araneoidea</taxon>
        <taxon>Araneidae</taxon>
        <taxon>Araneus</taxon>
    </lineage>
</organism>
<evidence type="ECO:0000313" key="3">
    <source>
        <dbReference type="EMBL" id="GBM10398.1"/>
    </source>
</evidence>
<reference evidence="3 4" key="1">
    <citation type="journal article" date="2019" name="Sci. Rep.">
        <title>Orb-weaving spider Araneus ventricosus genome elucidates the spidroin gene catalogue.</title>
        <authorList>
            <person name="Kono N."/>
            <person name="Nakamura H."/>
            <person name="Ohtoshi R."/>
            <person name="Moran D.A.P."/>
            <person name="Shinohara A."/>
            <person name="Yoshida Y."/>
            <person name="Fujiwara M."/>
            <person name="Mori M."/>
            <person name="Tomita M."/>
            <person name="Arakawa K."/>
        </authorList>
    </citation>
    <scope>NUCLEOTIDE SEQUENCE [LARGE SCALE GENOMIC DNA]</scope>
</reference>
<evidence type="ECO:0008006" key="5">
    <source>
        <dbReference type="Google" id="ProtNLM"/>
    </source>
</evidence>
<evidence type="ECO:0000256" key="1">
    <source>
        <dbReference type="SAM" id="Coils"/>
    </source>
</evidence>
<dbReference type="GO" id="GO:0003676">
    <property type="term" value="F:nucleic acid binding"/>
    <property type="evidence" value="ECO:0007669"/>
    <property type="project" value="InterPro"/>
</dbReference>
<dbReference type="OrthoDB" id="6472424at2759"/>
<dbReference type="PANTHER" id="PTHR45823">
    <property type="entry name" value="T-SNARE COILED-COIL HOMOLOGY DOMAIN-CONTAINING PROTEIN"/>
    <property type="match status" value="1"/>
</dbReference>
<evidence type="ECO:0000313" key="4">
    <source>
        <dbReference type="Proteomes" id="UP000499080"/>
    </source>
</evidence>
<protein>
    <recommendedName>
        <fullName evidence="5">CCHC-type domain-containing protein</fullName>
    </recommendedName>
</protein>
<proteinExistence type="predicted"/>
<gene>
    <name evidence="3" type="ORF">AVEN_169681_1</name>
</gene>
<dbReference type="AlphaFoldDB" id="A0A4Y2D376"/>
<dbReference type="PANTHER" id="PTHR45823:SF1">
    <property type="entry name" value="T-SNARE COILED-COIL HOMOLOGY DOMAIN-CONTAINING PROTEIN"/>
    <property type="match status" value="1"/>
</dbReference>
<dbReference type="InterPro" id="IPR036875">
    <property type="entry name" value="Znf_CCHC_sf"/>
</dbReference>
<keyword evidence="1" id="KW-0175">Coiled coil</keyword>
<dbReference type="Proteomes" id="UP000499080">
    <property type="component" value="Unassembled WGS sequence"/>
</dbReference>
<dbReference type="SUPFAM" id="SSF57756">
    <property type="entry name" value="Retrovirus zinc finger-like domains"/>
    <property type="match status" value="1"/>
</dbReference>
<dbReference type="GO" id="GO:0008270">
    <property type="term" value="F:zinc ion binding"/>
    <property type="evidence" value="ECO:0007669"/>
    <property type="project" value="InterPro"/>
</dbReference>
<evidence type="ECO:0000256" key="2">
    <source>
        <dbReference type="SAM" id="MobiDB-lite"/>
    </source>
</evidence>
<keyword evidence="4" id="KW-1185">Reference proteome</keyword>
<feature type="region of interest" description="Disordered" evidence="2">
    <location>
        <begin position="367"/>
        <end position="389"/>
    </location>
</feature>
<comment type="caution">
    <text evidence="3">The sequence shown here is derived from an EMBL/GenBank/DDBJ whole genome shotgun (WGS) entry which is preliminary data.</text>
</comment>
<accession>A0A4Y2D376</accession>